<dbReference type="AlphaFoldDB" id="A0A222VKU5"/>
<evidence type="ECO:0000313" key="5">
    <source>
        <dbReference type="EMBL" id="SDC44629.1"/>
    </source>
</evidence>
<dbReference type="InterPro" id="IPR011712">
    <property type="entry name" value="Sig_transdc_His_kin_sub3_dim/P"/>
</dbReference>
<dbReference type="Gene3D" id="1.20.5.1930">
    <property type="match status" value="1"/>
</dbReference>
<accession>A0A222VKU5</accession>
<gene>
    <name evidence="5" type="ORF">SAMN05421630_102139</name>
</gene>
<reference evidence="5 6" key="1">
    <citation type="submission" date="2016-10" db="EMBL/GenBank/DDBJ databases">
        <authorList>
            <person name="de Groot N.N."/>
        </authorList>
    </citation>
    <scope>NUCLEOTIDE SEQUENCE [LARGE SCALE GENOMIC DNA]</scope>
    <source>
        <strain evidence="5 6">CGMCC 4.5506</strain>
    </source>
</reference>
<keyword evidence="3" id="KW-0902">Two-component regulatory system</keyword>
<dbReference type="Proteomes" id="UP000199494">
    <property type="component" value="Unassembled WGS sequence"/>
</dbReference>
<evidence type="ECO:0000256" key="3">
    <source>
        <dbReference type="ARBA" id="ARBA00023012"/>
    </source>
</evidence>
<feature type="domain" description="Histidine kinase/HSP90-like ATPase" evidence="4">
    <location>
        <begin position="269"/>
        <end position="357"/>
    </location>
</feature>
<evidence type="ECO:0000313" key="6">
    <source>
        <dbReference type="Proteomes" id="UP000199494"/>
    </source>
</evidence>
<dbReference type="CDD" id="cd16917">
    <property type="entry name" value="HATPase_UhpB-NarQ-NarX-like"/>
    <property type="match status" value="1"/>
</dbReference>
<dbReference type="OrthoDB" id="5241784at2"/>
<dbReference type="SUPFAM" id="SSF55874">
    <property type="entry name" value="ATPase domain of HSP90 chaperone/DNA topoisomerase II/histidine kinase"/>
    <property type="match status" value="1"/>
</dbReference>
<dbReference type="Pfam" id="PF02518">
    <property type="entry name" value="HATPase_c"/>
    <property type="match status" value="1"/>
</dbReference>
<dbReference type="SMART" id="SM00387">
    <property type="entry name" value="HATPase_c"/>
    <property type="match status" value="1"/>
</dbReference>
<keyword evidence="1" id="KW-0808">Transferase</keyword>
<dbReference type="InterPro" id="IPR003594">
    <property type="entry name" value="HATPase_dom"/>
</dbReference>
<dbReference type="InterPro" id="IPR036890">
    <property type="entry name" value="HATPase_C_sf"/>
</dbReference>
<dbReference type="Pfam" id="PF07730">
    <property type="entry name" value="HisKA_3"/>
    <property type="match status" value="1"/>
</dbReference>
<dbReference type="InterPro" id="IPR050482">
    <property type="entry name" value="Sensor_HK_TwoCompSys"/>
</dbReference>
<evidence type="ECO:0000256" key="1">
    <source>
        <dbReference type="ARBA" id="ARBA00022679"/>
    </source>
</evidence>
<keyword evidence="2 5" id="KW-0418">Kinase</keyword>
<evidence type="ECO:0000256" key="2">
    <source>
        <dbReference type="ARBA" id="ARBA00022777"/>
    </source>
</evidence>
<keyword evidence="6" id="KW-1185">Reference proteome</keyword>
<sequence length="359" mass="39008">MKPPGRLSRWIHLIYLVNLLWGPIFDRDSGGADWALVAGIVVVFLPMYVASWRWPARARWTGTVPTTVLAALTTPFNAGAAILFVYAAAFAGFSESRRSALRWFIGLSALLSLTSVLSFVPMPWRLYGLIPSLIYLWVIGSLQISWSERERAEVETRMRNARVEHLATIAERERIARDLHDLLGHSLTAIIVRAQLANELLDRSNSRAGSELTDIEDTARTALSEIRATLAGWRNAGLDAELESAQETLATVGITTRVRRDATLTIVGSTEHELALALREAVTNVARHARATTCHIDVGVVGDDLCLVIADDGVGDGSAPEGNGLTGMRERISALGGRVEKIVDAGTTVTIAVPLRVAT</sequence>
<name>A0A222VKU5_9PSEU</name>
<protein>
    <submittedName>
        <fullName evidence="5">Two-component system, NarL family, sensor histidine kinase DesK</fullName>
    </submittedName>
</protein>
<dbReference type="STRING" id="530584.SAMN05421630_102139"/>
<dbReference type="PANTHER" id="PTHR24421:SF63">
    <property type="entry name" value="SENSOR HISTIDINE KINASE DESK"/>
    <property type="match status" value="1"/>
</dbReference>
<dbReference type="RefSeq" id="WP_091799374.1">
    <property type="nucleotide sequence ID" value="NZ_CP016353.1"/>
</dbReference>
<proteinExistence type="predicted"/>
<organism evidence="5 6">
    <name type="scientific">Prauserella marina</name>
    <dbReference type="NCBI Taxonomy" id="530584"/>
    <lineage>
        <taxon>Bacteria</taxon>
        <taxon>Bacillati</taxon>
        <taxon>Actinomycetota</taxon>
        <taxon>Actinomycetes</taxon>
        <taxon>Pseudonocardiales</taxon>
        <taxon>Pseudonocardiaceae</taxon>
        <taxon>Prauserella</taxon>
    </lineage>
</organism>
<dbReference type="KEGG" id="pmad:BAY61_05660"/>
<dbReference type="GO" id="GO:0000155">
    <property type="term" value="F:phosphorelay sensor kinase activity"/>
    <property type="evidence" value="ECO:0007669"/>
    <property type="project" value="InterPro"/>
</dbReference>
<dbReference type="GO" id="GO:0016020">
    <property type="term" value="C:membrane"/>
    <property type="evidence" value="ECO:0007669"/>
    <property type="project" value="InterPro"/>
</dbReference>
<evidence type="ECO:0000259" key="4">
    <source>
        <dbReference type="SMART" id="SM00387"/>
    </source>
</evidence>
<dbReference type="EMBL" id="FMZE01000002">
    <property type="protein sequence ID" value="SDC44629.1"/>
    <property type="molecule type" value="Genomic_DNA"/>
</dbReference>
<dbReference type="Gene3D" id="3.30.565.10">
    <property type="entry name" value="Histidine kinase-like ATPase, C-terminal domain"/>
    <property type="match status" value="1"/>
</dbReference>
<dbReference type="GO" id="GO:0046983">
    <property type="term" value="F:protein dimerization activity"/>
    <property type="evidence" value="ECO:0007669"/>
    <property type="project" value="InterPro"/>
</dbReference>
<dbReference type="PANTHER" id="PTHR24421">
    <property type="entry name" value="NITRATE/NITRITE SENSOR PROTEIN NARX-RELATED"/>
    <property type="match status" value="1"/>
</dbReference>